<protein>
    <submittedName>
        <fullName evidence="3">EamA-like transporter family protein</fullName>
    </submittedName>
</protein>
<evidence type="ECO:0000313" key="3">
    <source>
        <dbReference type="EMBL" id="SFF24118.1"/>
    </source>
</evidence>
<feature type="domain" description="EamA" evidence="2">
    <location>
        <begin position="33"/>
        <end position="135"/>
    </location>
</feature>
<feature type="transmembrane region" description="Helical" evidence="1">
    <location>
        <begin position="35"/>
        <end position="52"/>
    </location>
</feature>
<feature type="transmembrane region" description="Helical" evidence="1">
    <location>
        <begin position="141"/>
        <end position="161"/>
    </location>
</feature>
<dbReference type="GO" id="GO:0016020">
    <property type="term" value="C:membrane"/>
    <property type="evidence" value="ECO:0007669"/>
    <property type="project" value="InterPro"/>
</dbReference>
<sequence>MQIHKDHLKLHFIVMLNSFLPLILDKIKLEYEIIVFYRMFAAFMILGAYLYIRKEKFIQPTKEVIILLLSGLLVAAYWSFLLLSVKVGNVSVALVGMATTSLWISFIEPAFFNTKTKPFQSLIGINAIIAVYVIFQSDFEYSRGLLFGIIGSFFSALLTIISSQLSKKYKPMVVTFYQMLGGWIGMTVFLLIYANFIHVEKLQMKPSWSDVGLILGLAFVFSIYAYSIFIEIIKTLSAFTVSLVNNLTPVYGIIFALILTEDGKTMTNGFIAGTLMLLFSVFSYPILIYYLNKYQMQKEKNKN</sequence>
<dbReference type="OrthoDB" id="979459at2"/>
<accession>A0A1I2H3L0</accession>
<feature type="transmembrane region" description="Helical" evidence="1">
    <location>
        <begin position="173"/>
        <end position="196"/>
    </location>
</feature>
<feature type="transmembrane region" description="Helical" evidence="1">
    <location>
        <begin position="119"/>
        <end position="135"/>
    </location>
</feature>
<keyword evidence="1" id="KW-0812">Transmembrane</keyword>
<reference evidence="3 4" key="1">
    <citation type="submission" date="2016-10" db="EMBL/GenBank/DDBJ databases">
        <authorList>
            <person name="de Groot N.N."/>
        </authorList>
    </citation>
    <scope>NUCLEOTIDE SEQUENCE [LARGE SCALE GENOMIC DNA]</scope>
    <source>
        <strain>GEY</strain>
        <strain evidence="4">DSM 9560</strain>
    </source>
</reference>
<dbReference type="Proteomes" id="UP000199513">
    <property type="component" value="Unassembled WGS sequence"/>
</dbReference>
<evidence type="ECO:0000256" key="1">
    <source>
        <dbReference type="SAM" id="Phobius"/>
    </source>
</evidence>
<dbReference type="PANTHER" id="PTHR22911">
    <property type="entry name" value="ACYL-MALONYL CONDENSING ENZYME-RELATED"/>
    <property type="match status" value="1"/>
</dbReference>
<dbReference type="RefSeq" id="WP_091545902.1">
    <property type="nucleotide sequence ID" value="NZ_FONY01000021.1"/>
</dbReference>
<feature type="transmembrane region" description="Helical" evidence="1">
    <location>
        <begin position="87"/>
        <end position="107"/>
    </location>
</feature>
<feature type="transmembrane region" description="Helical" evidence="1">
    <location>
        <begin position="270"/>
        <end position="291"/>
    </location>
</feature>
<name>A0A1I2H3L0_9BACT</name>
<feature type="transmembrane region" description="Helical" evidence="1">
    <location>
        <begin position="64"/>
        <end position="81"/>
    </location>
</feature>
<dbReference type="InterPro" id="IPR037185">
    <property type="entry name" value="EmrE-like"/>
</dbReference>
<feature type="transmembrane region" description="Helical" evidence="1">
    <location>
        <begin position="12"/>
        <end position="29"/>
    </location>
</feature>
<feature type="domain" description="EamA" evidence="2">
    <location>
        <begin position="143"/>
        <end position="282"/>
    </location>
</feature>
<proteinExistence type="predicted"/>
<keyword evidence="4" id="KW-1185">Reference proteome</keyword>
<evidence type="ECO:0000313" key="4">
    <source>
        <dbReference type="Proteomes" id="UP000199513"/>
    </source>
</evidence>
<dbReference type="EMBL" id="FONY01000021">
    <property type="protein sequence ID" value="SFF24118.1"/>
    <property type="molecule type" value="Genomic_DNA"/>
</dbReference>
<dbReference type="SUPFAM" id="SSF103481">
    <property type="entry name" value="Multidrug resistance efflux transporter EmrE"/>
    <property type="match status" value="1"/>
</dbReference>
<feature type="transmembrane region" description="Helical" evidence="1">
    <location>
        <begin position="208"/>
        <end position="229"/>
    </location>
</feature>
<dbReference type="Pfam" id="PF00892">
    <property type="entry name" value="EamA"/>
    <property type="match status" value="2"/>
</dbReference>
<keyword evidence="1" id="KW-1133">Transmembrane helix</keyword>
<gene>
    <name evidence="3" type="ORF">SAMN04488541_102174</name>
</gene>
<feature type="transmembrane region" description="Helical" evidence="1">
    <location>
        <begin position="236"/>
        <end position="258"/>
    </location>
</feature>
<dbReference type="AlphaFoldDB" id="A0A1I2H3L0"/>
<dbReference type="PANTHER" id="PTHR22911:SF79">
    <property type="entry name" value="MOBA-LIKE NTP TRANSFERASE DOMAIN-CONTAINING PROTEIN"/>
    <property type="match status" value="1"/>
</dbReference>
<keyword evidence="1" id="KW-0472">Membrane</keyword>
<dbReference type="STRING" id="1003.SAMN04488541_102174"/>
<dbReference type="InterPro" id="IPR000620">
    <property type="entry name" value="EamA_dom"/>
</dbReference>
<evidence type="ECO:0000259" key="2">
    <source>
        <dbReference type="Pfam" id="PF00892"/>
    </source>
</evidence>
<organism evidence="3 4">
    <name type="scientific">Thermoflexibacter ruber</name>
    <dbReference type="NCBI Taxonomy" id="1003"/>
    <lineage>
        <taxon>Bacteria</taxon>
        <taxon>Pseudomonadati</taxon>
        <taxon>Bacteroidota</taxon>
        <taxon>Cytophagia</taxon>
        <taxon>Cytophagales</taxon>
        <taxon>Thermoflexibacteraceae</taxon>
        <taxon>Thermoflexibacter</taxon>
    </lineage>
</organism>